<gene>
    <name evidence="2" type="ORF">G8770_07675</name>
</gene>
<dbReference type="SUPFAM" id="SSF52540">
    <property type="entry name" value="P-loop containing nucleoside triphosphate hydrolases"/>
    <property type="match status" value="1"/>
</dbReference>
<dbReference type="AlphaFoldDB" id="A0A9E5JVQ5"/>
<dbReference type="Pfam" id="PF13558">
    <property type="entry name" value="SbcC_Walker_B"/>
    <property type="match status" value="1"/>
</dbReference>
<evidence type="ECO:0000256" key="1">
    <source>
        <dbReference type="SAM" id="Coils"/>
    </source>
</evidence>
<evidence type="ECO:0000313" key="3">
    <source>
        <dbReference type="Proteomes" id="UP000787472"/>
    </source>
</evidence>
<dbReference type="InterPro" id="IPR027417">
    <property type="entry name" value="P-loop_NTPase"/>
</dbReference>
<dbReference type="Proteomes" id="UP000787472">
    <property type="component" value="Unassembled WGS sequence"/>
</dbReference>
<keyword evidence="1" id="KW-0175">Coiled coil</keyword>
<name>A0A9E5JVQ5_9GAMM</name>
<dbReference type="PANTHER" id="PTHR32182">
    <property type="entry name" value="DNA REPLICATION AND REPAIR PROTEIN RECF"/>
    <property type="match status" value="1"/>
</dbReference>
<protein>
    <submittedName>
        <fullName evidence="2">AAA family ATPase</fullName>
    </submittedName>
</protein>
<organism evidence="2 3">
    <name type="scientific">Pseudomaricurvus hydrocarbonicus</name>
    <dbReference type="NCBI Taxonomy" id="1470433"/>
    <lineage>
        <taxon>Bacteria</taxon>
        <taxon>Pseudomonadati</taxon>
        <taxon>Pseudomonadota</taxon>
        <taxon>Gammaproteobacteria</taxon>
        <taxon>Cellvibrionales</taxon>
        <taxon>Cellvibrionaceae</taxon>
        <taxon>Pseudomaricurvus</taxon>
    </lineage>
</organism>
<evidence type="ECO:0000313" key="2">
    <source>
        <dbReference type="EMBL" id="NHO65415.1"/>
    </source>
</evidence>
<proteinExistence type="predicted"/>
<dbReference type="EMBL" id="JAAONZ010000004">
    <property type="protein sequence ID" value="NHO65415.1"/>
    <property type="molecule type" value="Genomic_DNA"/>
</dbReference>
<dbReference type="RefSeq" id="WP_167184268.1">
    <property type="nucleotide sequence ID" value="NZ_JAAONZ010000004.1"/>
</dbReference>
<reference evidence="2" key="1">
    <citation type="submission" date="2020-03" db="EMBL/GenBank/DDBJ databases">
        <authorList>
            <person name="Guo F."/>
        </authorList>
    </citation>
    <scope>NUCLEOTIDE SEQUENCE</scope>
    <source>
        <strain evidence="2">JCM 30134</strain>
    </source>
</reference>
<dbReference type="Pfam" id="PF13555">
    <property type="entry name" value="AAA_29"/>
    <property type="match status" value="1"/>
</dbReference>
<dbReference type="GO" id="GO:0006302">
    <property type="term" value="P:double-strand break repair"/>
    <property type="evidence" value="ECO:0007669"/>
    <property type="project" value="TreeGrafter"/>
</dbReference>
<feature type="coiled-coil region" evidence="1">
    <location>
        <begin position="747"/>
        <end position="816"/>
    </location>
</feature>
<feature type="coiled-coil region" evidence="1">
    <location>
        <begin position="250"/>
        <end position="277"/>
    </location>
</feature>
<dbReference type="Gene3D" id="3.40.50.300">
    <property type="entry name" value="P-loop containing nucleotide triphosphate hydrolases"/>
    <property type="match status" value="1"/>
</dbReference>
<dbReference type="GO" id="GO:0000731">
    <property type="term" value="P:DNA synthesis involved in DNA repair"/>
    <property type="evidence" value="ECO:0007669"/>
    <property type="project" value="TreeGrafter"/>
</dbReference>
<dbReference type="PANTHER" id="PTHR32182:SF0">
    <property type="entry name" value="DNA REPLICATION AND REPAIR PROTEIN RECF"/>
    <property type="match status" value="1"/>
</dbReference>
<sequence>MYLKKFIYVNWGNIPHAEFDFGPINLFSGGNGSGKTTAADAIQTVMTAAHDNLFHFNPGQDESTQRGRGGKQVRTLASYVLGCDDGAYARPDACDGYLAAVFHPTPGEDAEAFTALLAMRAFVEVAGQQKVARLDDSQFFILPDVSLSLVDLVKEDKGGRYVLPMDRVYTLLRKQFGVGAVEKYDKKKAYLCRLYGVLRGRRDAVSEREAMNAARAFSRFMAYKPIKGIDEFVAQEVLEPRDLGDAIRDVSAMLKRIHNMESDARELREATERLQAGRDNANRFIDQWLEQQLLDYSLARSRYTQCQGRYLKEKGLQQSLKEQLQSNERDKHLSETRRRDIRERLLEVEVSRLQVPALRDKDQLEKGLAELEAQLTGCVQPLLSQDEQLRRNRQAAGQIQKNLQHTSLSLEIPELTDKTLSKTTSAVAVELASIDFQSLFNRDWIDISPLESHLDEALAQQQLHNRLVSAWFSTEARDTSLRDLLAQERDKRRQSSERLKRQVTSKEAEIQLLEQRQAVYPNYVRQALEALNRQLPEADARVLCDYVEVVDSAWQSAIEGYIGGARFGIIVEPDYEADAIRLLRQMSGGSRARVIQGHKAKRDADKLNQLHQDSILHVMAFGHSTAEAYITASYGQLQRVADAESLRSTRRGVTRECLGSGNYAMFRCDIDDSELVFGQAAREKALLAKQGELQTLQVEWQKSSDYANESHLLLQSVDQMKPVAYADQLQAMLAVQRKLLNAERSLKQLDLSDFDQLEQQLQQLKSDEQAQESRLIELENTRVEIRAKLDRADRSCKQLNEEQDTNLEQLETAEDNIRSLSNIWAEFNVEQQLAVADERVEVHGADYFEAACATLSAELNSELHSLQRRILEHNQLCQGADGLAFELDFTHSLGRANFKSVCDLQRQLDNLYNRYKNNILAKRYEELSSLRESFNNAFVTNLCHSIYQAINDGEKTLSGLNEELQHHRFGADRESFEFGWDWLPEFKEYWQFFKAVIDNPSLGDGETLFTMELSSKHEKVRNRLMAMLLDEDEHKAMRELVRIADYRNYRRYEIYKKPEGKTPIALSQYGTGSGGQLETPAYIIRSAAITSAFRFHEGKSHLRMVLVDEAFSKMDEHRSKEVIRYLTESLGLQLMFIMPSSKSGPFMDLISNQFIFSKCPTAEPVGELHTRVLVDRQQCDKEKIAALMANHRRTIRQQASLDFLEEVE</sequence>
<keyword evidence="3" id="KW-1185">Reference proteome</keyword>
<comment type="caution">
    <text evidence="2">The sequence shown here is derived from an EMBL/GenBank/DDBJ whole genome shotgun (WGS) entry which is preliminary data.</text>
</comment>
<accession>A0A9E5JVQ5</accession>